<proteinExistence type="predicted"/>
<sequence length="186" mass="21655">MGQLEKDSKKRTRITNIQKAMLASIAITGMLAISVVAPNVMGALGKMGVIKKPRRDSINRARNRLIAHDLIEYKSGFLRLTQKGESLLRKAQSSEYRIKKPRRWDKKWRVLIFDITEQKKRLRNKLRETLIAVGFKRLQDSVWVYPYDCEDFIALLKIDFHFGKDVLYLIVDQMENDSVLRNSFGL</sequence>
<evidence type="ECO:0000256" key="2">
    <source>
        <dbReference type="ARBA" id="ARBA00022723"/>
    </source>
</evidence>
<dbReference type="PANTHER" id="PTHR30319">
    <property type="entry name" value="PHENYLACETIC ACID REGULATOR-RELATED TRANSCRIPTIONAL REPRESSOR"/>
    <property type="match status" value="1"/>
</dbReference>
<keyword evidence="5" id="KW-0460">Magnesium</keyword>
<dbReference type="Proteomes" id="UP000177565">
    <property type="component" value="Unassembled WGS sequence"/>
</dbReference>
<keyword evidence="7" id="KW-1133">Transmembrane helix</keyword>
<accession>A0A1G2MQ29</accession>
<dbReference type="GO" id="GO:0043571">
    <property type="term" value="P:maintenance of CRISPR repeat elements"/>
    <property type="evidence" value="ECO:0007669"/>
    <property type="project" value="InterPro"/>
</dbReference>
<keyword evidence="1" id="KW-0540">Nuclease</keyword>
<dbReference type="PANTHER" id="PTHR30319:SF1">
    <property type="entry name" value="TRANSCRIPTIONAL REPRESSOR PAAX"/>
    <property type="match status" value="1"/>
</dbReference>
<dbReference type="STRING" id="1802312.A3C06_02000"/>
<organism evidence="9 10">
    <name type="scientific">Candidatus Taylorbacteria bacterium RIFCSPHIGHO2_02_FULL_46_13</name>
    <dbReference type="NCBI Taxonomy" id="1802312"/>
    <lineage>
        <taxon>Bacteria</taxon>
        <taxon>Candidatus Tayloriibacteriota</taxon>
    </lineage>
</organism>
<evidence type="ECO:0000256" key="6">
    <source>
        <dbReference type="ARBA" id="ARBA00023118"/>
    </source>
</evidence>
<dbReference type="NCBIfam" id="TIGR01573">
    <property type="entry name" value="cas2"/>
    <property type="match status" value="1"/>
</dbReference>
<comment type="caution">
    <text evidence="9">The sequence shown here is derived from an EMBL/GenBank/DDBJ whole genome shotgun (WGS) entry which is preliminary data.</text>
</comment>
<dbReference type="Pfam" id="PF20803">
    <property type="entry name" value="PaaX_M"/>
    <property type="match status" value="1"/>
</dbReference>
<keyword evidence="4" id="KW-0378">Hydrolase</keyword>
<dbReference type="InterPro" id="IPR048846">
    <property type="entry name" value="PaaX-like_central"/>
</dbReference>
<evidence type="ECO:0000256" key="7">
    <source>
        <dbReference type="SAM" id="Phobius"/>
    </source>
</evidence>
<dbReference type="Gene3D" id="3.30.70.2650">
    <property type="match status" value="1"/>
</dbReference>
<dbReference type="EMBL" id="MHRQ01000029">
    <property type="protein sequence ID" value="OHA25976.1"/>
    <property type="molecule type" value="Genomic_DNA"/>
</dbReference>
<keyword evidence="7" id="KW-0812">Transmembrane</keyword>
<evidence type="ECO:0000256" key="3">
    <source>
        <dbReference type="ARBA" id="ARBA00022759"/>
    </source>
</evidence>
<gene>
    <name evidence="9" type="ORF">A3C06_02000</name>
</gene>
<dbReference type="AlphaFoldDB" id="A0A1G2MQ29"/>
<dbReference type="GO" id="GO:0006351">
    <property type="term" value="P:DNA-templated transcription"/>
    <property type="evidence" value="ECO:0007669"/>
    <property type="project" value="TreeGrafter"/>
</dbReference>
<keyword evidence="3 9" id="KW-0255">Endonuclease</keyword>
<evidence type="ECO:0000256" key="1">
    <source>
        <dbReference type="ARBA" id="ARBA00022722"/>
    </source>
</evidence>
<evidence type="ECO:0000256" key="4">
    <source>
        <dbReference type="ARBA" id="ARBA00022801"/>
    </source>
</evidence>
<name>A0A1G2MQ29_9BACT</name>
<dbReference type="SUPFAM" id="SSF143430">
    <property type="entry name" value="TTP0101/SSO1404-like"/>
    <property type="match status" value="1"/>
</dbReference>
<keyword evidence="6" id="KW-0051">Antiviral defense</keyword>
<protein>
    <submittedName>
        <fullName evidence="9">CRISPR-associated endonuclease Cas2</fullName>
    </submittedName>
</protein>
<evidence type="ECO:0000313" key="9">
    <source>
        <dbReference type="EMBL" id="OHA25976.1"/>
    </source>
</evidence>
<keyword evidence="7" id="KW-0472">Membrane</keyword>
<evidence type="ECO:0000259" key="8">
    <source>
        <dbReference type="Pfam" id="PF20803"/>
    </source>
</evidence>
<reference evidence="9 10" key="1">
    <citation type="journal article" date="2016" name="Nat. Commun.">
        <title>Thousands of microbial genomes shed light on interconnected biogeochemical processes in an aquifer system.</title>
        <authorList>
            <person name="Anantharaman K."/>
            <person name="Brown C.T."/>
            <person name="Hug L.A."/>
            <person name="Sharon I."/>
            <person name="Castelle C.J."/>
            <person name="Probst A.J."/>
            <person name="Thomas B.C."/>
            <person name="Singh A."/>
            <person name="Wilkins M.J."/>
            <person name="Karaoz U."/>
            <person name="Brodie E.L."/>
            <person name="Williams K.H."/>
            <person name="Hubbard S.S."/>
            <person name="Banfield J.F."/>
        </authorList>
    </citation>
    <scope>NUCLEOTIDE SEQUENCE [LARGE SCALE GENOMIC DNA]</scope>
</reference>
<feature type="transmembrane region" description="Helical" evidence="7">
    <location>
        <begin position="20"/>
        <end position="45"/>
    </location>
</feature>
<dbReference type="InterPro" id="IPR021127">
    <property type="entry name" value="CRISPR_associated_Cas2"/>
</dbReference>
<keyword evidence="2" id="KW-0479">Metal-binding</keyword>
<dbReference type="GO" id="GO:0004521">
    <property type="term" value="F:RNA endonuclease activity"/>
    <property type="evidence" value="ECO:0007669"/>
    <property type="project" value="InterPro"/>
</dbReference>
<evidence type="ECO:0000256" key="5">
    <source>
        <dbReference type="ARBA" id="ARBA00022842"/>
    </source>
</evidence>
<feature type="domain" description="Transcriptional repressor PaaX-like central Cas2-like" evidence="8">
    <location>
        <begin position="102"/>
        <end position="166"/>
    </location>
</feature>
<evidence type="ECO:0000313" key="10">
    <source>
        <dbReference type="Proteomes" id="UP000177565"/>
    </source>
</evidence>